<gene>
    <name evidence="2" type="ORF">cpu_11170</name>
</gene>
<keyword evidence="3" id="KW-1185">Reference proteome</keyword>
<proteinExistence type="predicted"/>
<evidence type="ECO:0000313" key="2">
    <source>
        <dbReference type="EMBL" id="GAV22607.1"/>
    </source>
</evidence>
<dbReference type="InterPro" id="IPR036291">
    <property type="entry name" value="NAD(P)-bd_dom_sf"/>
</dbReference>
<organism evidence="2 3">
    <name type="scientific">Carboxydothermus pertinax</name>
    <dbReference type="NCBI Taxonomy" id="870242"/>
    <lineage>
        <taxon>Bacteria</taxon>
        <taxon>Bacillati</taxon>
        <taxon>Bacillota</taxon>
        <taxon>Clostridia</taxon>
        <taxon>Thermoanaerobacterales</taxon>
        <taxon>Thermoanaerobacteraceae</taxon>
        <taxon>Carboxydothermus</taxon>
    </lineage>
</organism>
<protein>
    <submittedName>
        <fullName evidence="2">Epimerase</fullName>
    </submittedName>
</protein>
<accession>A0A1L8CUM9</accession>
<dbReference type="RefSeq" id="WP_075859086.1">
    <property type="nucleotide sequence ID" value="NZ_BDJK01000015.1"/>
</dbReference>
<reference evidence="3" key="1">
    <citation type="submission" date="2016-12" db="EMBL/GenBank/DDBJ databases">
        <title>Draft Genome Sequences od Carboxydothermus pertinax and islandicus, Hydrogenogenic Carboxydotrophic Bacteria.</title>
        <authorList>
            <person name="Fukuyama Y."/>
            <person name="Ohmae K."/>
            <person name="Yoneda Y."/>
            <person name="Yoshida T."/>
            <person name="Sako Y."/>
        </authorList>
    </citation>
    <scope>NUCLEOTIDE SEQUENCE [LARGE SCALE GENOMIC DNA]</scope>
    <source>
        <strain evidence="3">Ug1</strain>
    </source>
</reference>
<feature type="domain" description="NAD-dependent epimerase/dehydratase" evidence="1">
    <location>
        <begin position="3"/>
        <end position="210"/>
    </location>
</feature>
<dbReference type="SUPFAM" id="SSF51735">
    <property type="entry name" value="NAD(P)-binding Rossmann-fold domains"/>
    <property type="match status" value="1"/>
</dbReference>
<dbReference type="EMBL" id="BDJK01000015">
    <property type="protein sequence ID" value="GAV22607.1"/>
    <property type="molecule type" value="Genomic_DNA"/>
</dbReference>
<dbReference type="InterPro" id="IPR001509">
    <property type="entry name" value="Epimerase_deHydtase"/>
</dbReference>
<comment type="caution">
    <text evidence="2">The sequence shown here is derived from an EMBL/GenBank/DDBJ whole genome shotgun (WGS) entry which is preliminary data.</text>
</comment>
<dbReference type="STRING" id="870242.cpu_11170"/>
<dbReference type="PANTHER" id="PTHR43245:SF13">
    <property type="entry name" value="UDP-D-APIOSE_UDP-D-XYLOSE SYNTHASE 2"/>
    <property type="match status" value="1"/>
</dbReference>
<evidence type="ECO:0000313" key="3">
    <source>
        <dbReference type="Proteomes" id="UP000187485"/>
    </source>
</evidence>
<dbReference type="InterPro" id="IPR050177">
    <property type="entry name" value="Lipid_A_modif_metabolic_enz"/>
</dbReference>
<dbReference type="OrthoDB" id="9803892at2"/>
<dbReference type="PANTHER" id="PTHR43245">
    <property type="entry name" value="BIFUNCTIONAL POLYMYXIN RESISTANCE PROTEIN ARNA"/>
    <property type="match status" value="1"/>
</dbReference>
<dbReference type="Pfam" id="PF01370">
    <property type="entry name" value="Epimerase"/>
    <property type="match status" value="1"/>
</dbReference>
<dbReference type="Proteomes" id="UP000187485">
    <property type="component" value="Unassembled WGS sequence"/>
</dbReference>
<name>A0A1L8CUM9_9THEO</name>
<evidence type="ECO:0000259" key="1">
    <source>
        <dbReference type="Pfam" id="PF01370"/>
    </source>
</evidence>
<dbReference type="AlphaFoldDB" id="A0A1L8CUM9"/>
<dbReference type="Gene3D" id="3.40.50.720">
    <property type="entry name" value="NAD(P)-binding Rossmann-like Domain"/>
    <property type="match status" value="1"/>
</dbReference>
<sequence length="292" mass="34200">MKIFITGGTGFIGRNLVEKLSKTYFVYAPSRKELDLTDEEKTRKFIKENKFDVIVHCATKPGHRNAKDPTNIFYTNVLMFLNILKNHEYFGKLIFLSSGAIYDQRFYKPKMTEEYFGEHIPVDETGLSKYVCAKLLENLPNSVELRPFGVFGKYEDYAIRFISNAICKAIFDLPITIKKNRKFDYIFIDDLVNIIEYFILNNSKYKAYNVTPDNSVELLEIARKILQISKKSLPIIIKENGMGIEYSGNNERLKKEIPDLKFTEIDMALEKLYYWYLENKDKIDYNLLLVDK</sequence>